<keyword evidence="2" id="KW-1185">Reference proteome</keyword>
<gene>
    <name evidence="1" type="ORF">TNIN_297581</name>
</gene>
<name>A0A8X6XJ61_9ARAC</name>
<comment type="caution">
    <text evidence="1">The sequence shown here is derived from an EMBL/GenBank/DDBJ whole genome shotgun (WGS) entry which is preliminary data.</text>
</comment>
<dbReference type="AlphaFoldDB" id="A0A8X6XJ61"/>
<dbReference type="EMBL" id="BMAV01010045">
    <property type="protein sequence ID" value="GFY54862.1"/>
    <property type="molecule type" value="Genomic_DNA"/>
</dbReference>
<evidence type="ECO:0000313" key="1">
    <source>
        <dbReference type="EMBL" id="GFY54862.1"/>
    </source>
</evidence>
<reference evidence="1" key="1">
    <citation type="submission" date="2020-08" db="EMBL/GenBank/DDBJ databases">
        <title>Multicomponent nature underlies the extraordinary mechanical properties of spider dragline silk.</title>
        <authorList>
            <person name="Kono N."/>
            <person name="Nakamura H."/>
            <person name="Mori M."/>
            <person name="Yoshida Y."/>
            <person name="Ohtoshi R."/>
            <person name="Malay A.D."/>
            <person name="Moran D.A.P."/>
            <person name="Tomita M."/>
            <person name="Numata K."/>
            <person name="Arakawa K."/>
        </authorList>
    </citation>
    <scope>NUCLEOTIDE SEQUENCE</scope>
</reference>
<sequence>METYLRPPAAQTRTTVEERIPFVHSLAVWKMCEAVGLKAKFVPLPGATVLPRTPHRGIDQKTTIPVVGSFSAWKICQALDLPAVYDPQIARTAVFRRPNKPVQIVHSTAILNCARLWTWRQNWILNKVYVYNAVMPYNILYVAPLKPYQQFIT</sequence>
<accession>A0A8X6XJ61</accession>
<dbReference type="Proteomes" id="UP000886998">
    <property type="component" value="Unassembled WGS sequence"/>
</dbReference>
<dbReference type="OrthoDB" id="6430898at2759"/>
<proteinExistence type="predicted"/>
<protein>
    <submittedName>
        <fullName evidence="1">Uncharacterized protein</fullName>
    </submittedName>
</protein>
<evidence type="ECO:0000313" key="2">
    <source>
        <dbReference type="Proteomes" id="UP000886998"/>
    </source>
</evidence>
<organism evidence="1 2">
    <name type="scientific">Trichonephila inaurata madagascariensis</name>
    <dbReference type="NCBI Taxonomy" id="2747483"/>
    <lineage>
        <taxon>Eukaryota</taxon>
        <taxon>Metazoa</taxon>
        <taxon>Ecdysozoa</taxon>
        <taxon>Arthropoda</taxon>
        <taxon>Chelicerata</taxon>
        <taxon>Arachnida</taxon>
        <taxon>Araneae</taxon>
        <taxon>Araneomorphae</taxon>
        <taxon>Entelegynae</taxon>
        <taxon>Araneoidea</taxon>
        <taxon>Nephilidae</taxon>
        <taxon>Trichonephila</taxon>
        <taxon>Trichonephila inaurata</taxon>
    </lineage>
</organism>